<dbReference type="Proteomes" id="UP000006015">
    <property type="component" value="Unassembled WGS sequence"/>
</dbReference>
<protein>
    <submittedName>
        <fullName evidence="2">Uncharacterized protein</fullName>
    </submittedName>
</protein>
<gene>
    <name evidence="2" type="ORF">HMPREF0281_01337</name>
</gene>
<comment type="caution">
    <text evidence="2">The sequence shown here is derived from an EMBL/GenBank/DDBJ whole genome shotgun (WGS) entry which is preliminary data.</text>
</comment>
<evidence type="ECO:0000256" key="1">
    <source>
        <dbReference type="SAM" id="Phobius"/>
    </source>
</evidence>
<organism evidence="2 3">
    <name type="scientific">Corynebacterium ammoniagenes DSM 20306</name>
    <dbReference type="NCBI Taxonomy" id="649754"/>
    <lineage>
        <taxon>Bacteria</taxon>
        <taxon>Bacillati</taxon>
        <taxon>Actinomycetota</taxon>
        <taxon>Actinomycetes</taxon>
        <taxon>Mycobacteriales</taxon>
        <taxon>Corynebacteriaceae</taxon>
        <taxon>Corynebacterium</taxon>
    </lineage>
</organism>
<feature type="transmembrane region" description="Helical" evidence="1">
    <location>
        <begin position="138"/>
        <end position="160"/>
    </location>
</feature>
<keyword evidence="1" id="KW-0812">Transmembrane</keyword>
<dbReference type="EMBL" id="ADNS01000009">
    <property type="protein sequence ID" value="EFG81559.1"/>
    <property type="molecule type" value="Genomic_DNA"/>
</dbReference>
<sequence>MARAKGQIVINLTVIAAGDLRILSDLGLTYCVAFRDNQQLLLSVLECATAPHVKSQVGKVCLLVNHRACFQSMMCRVSQKNVKQVKPGPTPPPSIRYAAILATLQSIVAIGFGLFLMVRDLMGAENDSMVTSTSTASHVGTGTAIFIFIIFGFVIASSWAMLRGKRWGRGAIVLVQFILAASSFQMMSGGSILLGIVTLASAVLTLFLIFVVKSSGEWFALNY</sequence>
<reference evidence="2 3" key="1">
    <citation type="submission" date="2010-04" db="EMBL/GenBank/DDBJ databases">
        <authorList>
            <person name="Weinstock G."/>
            <person name="Sodergren E."/>
            <person name="Clifton S."/>
            <person name="Fulton L."/>
            <person name="Fulton B."/>
            <person name="Courtney L."/>
            <person name="Fronick C."/>
            <person name="Harrison M."/>
            <person name="Strong C."/>
            <person name="Farmer C."/>
            <person name="Delahaunty K."/>
            <person name="Markovic C."/>
            <person name="Hall O."/>
            <person name="Minx P."/>
            <person name="Tomlinson C."/>
            <person name="Mitreva M."/>
            <person name="Hou S."/>
            <person name="Wollam A."/>
            <person name="Pepin K.H."/>
            <person name="Johnson M."/>
            <person name="Bhonagiri V."/>
            <person name="Zhang X."/>
            <person name="Suruliraj S."/>
            <person name="Warren W."/>
            <person name="Chinwalla A."/>
            <person name="Mardis E.R."/>
            <person name="Wilson R.K."/>
        </authorList>
    </citation>
    <scope>NUCLEOTIDE SEQUENCE [LARGE SCALE GENOMIC DNA]</scope>
    <source>
        <strain evidence="2 3">DSM 20306</strain>
    </source>
</reference>
<proteinExistence type="predicted"/>
<feature type="transmembrane region" description="Helical" evidence="1">
    <location>
        <begin position="192"/>
        <end position="212"/>
    </location>
</feature>
<name>A0ABN0AFJ8_CORAM</name>
<keyword evidence="1" id="KW-1133">Transmembrane helix</keyword>
<keyword evidence="3" id="KW-1185">Reference proteome</keyword>
<keyword evidence="1" id="KW-0472">Membrane</keyword>
<accession>A0ABN0AFJ8</accession>
<feature type="transmembrane region" description="Helical" evidence="1">
    <location>
        <begin position="167"/>
        <end position="186"/>
    </location>
</feature>
<evidence type="ECO:0000313" key="3">
    <source>
        <dbReference type="Proteomes" id="UP000006015"/>
    </source>
</evidence>
<feature type="transmembrane region" description="Helical" evidence="1">
    <location>
        <begin position="97"/>
        <end position="118"/>
    </location>
</feature>
<evidence type="ECO:0000313" key="2">
    <source>
        <dbReference type="EMBL" id="EFG81559.1"/>
    </source>
</evidence>